<keyword evidence="10" id="KW-0969">Cilium</keyword>
<comment type="function">
    <text evidence="1">Needed for flagellar regrowth and assembly.</text>
</comment>
<keyword evidence="6" id="KW-1006">Bacterial flagellum protein export</keyword>
<keyword evidence="8" id="KW-0175">Coiled coil</keyword>
<sequence>MSKIIKSQFNRSEMESKKIEIQNLFDQQDDYVKERNAEHLPDQTVQEDLQATLMELELEVQHAKERANQIITEAEREAEQTRESITLQQKQFEIQIQEERNTAREKGYEEGFIQGQEEGFSTYSQLIEQAKTVIRQSEQEYGRTIESAQPIIVELAAALAQRMVNQKFEEDQDMWSQLLLQVMTEVREHENVRIYVHPDWFERTTQQKDELEQMLSHTEKLFIYPDAGLMKNGCVIETKYGRIDATIDRQLTELKSQLLEKVKEGDNERAEIS</sequence>
<evidence type="ECO:0000256" key="1">
    <source>
        <dbReference type="ARBA" id="ARBA00003041"/>
    </source>
</evidence>
<keyword evidence="4" id="KW-1005">Bacterial flagellum biogenesis</keyword>
<dbReference type="RefSeq" id="WP_034740946.1">
    <property type="nucleotide sequence ID" value="NZ_BAUT01000001.1"/>
</dbReference>
<dbReference type="SUPFAM" id="SSF160527">
    <property type="entry name" value="V-type ATPase subunit E-like"/>
    <property type="match status" value="1"/>
</dbReference>
<dbReference type="GO" id="GO:0015031">
    <property type="term" value="P:protein transport"/>
    <property type="evidence" value="ECO:0007669"/>
    <property type="project" value="UniProtKB-KW"/>
</dbReference>
<keyword evidence="10" id="KW-0966">Cell projection</keyword>
<evidence type="ECO:0000256" key="5">
    <source>
        <dbReference type="ARBA" id="ARBA00022927"/>
    </source>
</evidence>
<reference evidence="10" key="1">
    <citation type="journal article" date="2014" name="Genome Announc.">
        <title>Draft Genome Sequences of Three Alkaliphilic Bacillus Strains, Bacillus wakoensis JCM 9140T, Bacillus akibai JCM 9157T, and Bacillus hemicellulosilyticus JCM 9152T.</title>
        <authorList>
            <person name="Yuki M."/>
            <person name="Oshima K."/>
            <person name="Suda W."/>
            <person name="Oshida Y."/>
            <person name="Kitamura K."/>
            <person name="Iida T."/>
            <person name="Hattori M."/>
            <person name="Ohkuma M."/>
        </authorList>
    </citation>
    <scope>NUCLEOTIDE SEQUENCE [LARGE SCALE GENOMIC DNA]</scope>
    <source>
        <strain evidence="10">JCM 9140</strain>
    </source>
</reference>
<dbReference type="GO" id="GO:0005829">
    <property type="term" value="C:cytosol"/>
    <property type="evidence" value="ECO:0007669"/>
    <property type="project" value="TreeGrafter"/>
</dbReference>
<evidence type="ECO:0000256" key="6">
    <source>
        <dbReference type="ARBA" id="ARBA00023225"/>
    </source>
</evidence>
<comment type="similarity">
    <text evidence="2">Belongs to the FliH family.</text>
</comment>
<dbReference type="Pfam" id="PF02108">
    <property type="entry name" value="FliH"/>
    <property type="match status" value="1"/>
</dbReference>
<evidence type="ECO:0000259" key="9">
    <source>
        <dbReference type="Pfam" id="PF02108"/>
    </source>
</evidence>
<dbReference type="PANTHER" id="PTHR34982">
    <property type="entry name" value="YOP PROTEINS TRANSLOCATION PROTEIN L"/>
    <property type="match status" value="1"/>
</dbReference>
<gene>
    <name evidence="10" type="ORF">JCM9140_165</name>
</gene>
<dbReference type="STRING" id="1236970.JCM9140_165"/>
<keyword evidence="5" id="KW-0653">Protein transport</keyword>
<keyword evidence="11" id="KW-1185">Reference proteome</keyword>
<dbReference type="InterPro" id="IPR018035">
    <property type="entry name" value="Flagellar_FliH/T3SS_HrpE"/>
</dbReference>
<dbReference type="GO" id="GO:0044781">
    <property type="term" value="P:bacterial-type flagellum organization"/>
    <property type="evidence" value="ECO:0007669"/>
    <property type="project" value="UniProtKB-KW"/>
</dbReference>
<feature type="coiled-coil region" evidence="8">
    <location>
        <begin position="46"/>
        <end position="91"/>
    </location>
</feature>
<organism evidence="10 11">
    <name type="scientific">Halalkalibacter wakoensis JCM 9140</name>
    <dbReference type="NCBI Taxonomy" id="1236970"/>
    <lineage>
        <taxon>Bacteria</taxon>
        <taxon>Bacillati</taxon>
        <taxon>Bacillota</taxon>
        <taxon>Bacilli</taxon>
        <taxon>Bacillales</taxon>
        <taxon>Bacillaceae</taxon>
        <taxon>Halalkalibacter</taxon>
    </lineage>
</organism>
<comment type="caution">
    <text evidence="10">The sequence shown here is derived from an EMBL/GenBank/DDBJ whole genome shotgun (WGS) entry which is preliminary data.</text>
</comment>
<name>W4PWY1_9BACI</name>
<keyword evidence="3" id="KW-0813">Transport</keyword>
<dbReference type="NCBIfam" id="TIGR03825">
    <property type="entry name" value="FliH_bacil"/>
    <property type="match status" value="1"/>
</dbReference>
<dbReference type="EMBL" id="BAUT01000001">
    <property type="protein sequence ID" value="GAE24252.1"/>
    <property type="molecule type" value="Genomic_DNA"/>
</dbReference>
<dbReference type="InterPro" id="IPR022524">
    <property type="entry name" value="FliH_Bacilli"/>
</dbReference>
<keyword evidence="10" id="KW-0282">Flagellum</keyword>
<evidence type="ECO:0000256" key="4">
    <source>
        <dbReference type="ARBA" id="ARBA00022795"/>
    </source>
</evidence>
<dbReference type="OrthoDB" id="19020at2"/>
<accession>W4PWY1</accession>
<dbReference type="PANTHER" id="PTHR34982:SF1">
    <property type="entry name" value="FLAGELLAR ASSEMBLY PROTEIN FLIH"/>
    <property type="match status" value="1"/>
</dbReference>
<evidence type="ECO:0000256" key="3">
    <source>
        <dbReference type="ARBA" id="ARBA00022448"/>
    </source>
</evidence>
<feature type="domain" description="Flagellar assembly protein FliH/Type III secretion system HrpE" evidence="9">
    <location>
        <begin position="126"/>
        <end position="253"/>
    </location>
</feature>
<protein>
    <recommendedName>
        <fullName evidence="7">Flagellar assembly protein FliH</fullName>
    </recommendedName>
</protein>
<evidence type="ECO:0000313" key="11">
    <source>
        <dbReference type="Proteomes" id="UP000018890"/>
    </source>
</evidence>
<evidence type="ECO:0000313" key="10">
    <source>
        <dbReference type="EMBL" id="GAE24252.1"/>
    </source>
</evidence>
<evidence type="ECO:0000256" key="7">
    <source>
        <dbReference type="NCBIfam" id="TIGR03825"/>
    </source>
</evidence>
<evidence type="ECO:0000256" key="2">
    <source>
        <dbReference type="ARBA" id="ARBA00006602"/>
    </source>
</evidence>
<dbReference type="Proteomes" id="UP000018890">
    <property type="component" value="Unassembled WGS sequence"/>
</dbReference>
<evidence type="ECO:0000256" key="8">
    <source>
        <dbReference type="SAM" id="Coils"/>
    </source>
</evidence>
<proteinExistence type="inferred from homology"/>
<dbReference type="AlphaFoldDB" id="W4PWY1"/>
<dbReference type="InterPro" id="IPR051472">
    <property type="entry name" value="T3SS_Stator/FliH"/>
</dbReference>